<protein>
    <submittedName>
        <fullName evidence="3">Oligopeptide ABC transporter ATP-binding protein</fullName>
    </submittedName>
</protein>
<dbReference type="NCBIfam" id="NF045976">
    <property type="entry name" value="MAG1360_fam"/>
    <property type="match status" value="1"/>
</dbReference>
<dbReference type="InterPro" id="IPR000210">
    <property type="entry name" value="BTB/POZ_dom"/>
</dbReference>
<dbReference type="GO" id="GO:0005524">
    <property type="term" value="F:ATP binding"/>
    <property type="evidence" value="ECO:0007669"/>
    <property type="project" value="UniProtKB-KW"/>
</dbReference>
<dbReference type="AlphaFoldDB" id="Q6KID3"/>
<dbReference type="Proteomes" id="UP000009072">
    <property type="component" value="Chromosome"/>
</dbReference>
<evidence type="ECO:0000256" key="1">
    <source>
        <dbReference type="SAM" id="Coils"/>
    </source>
</evidence>
<feature type="domain" description="BTB" evidence="2">
    <location>
        <begin position="101"/>
        <end position="177"/>
    </location>
</feature>
<proteinExistence type="predicted"/>
<feature type="coiled-coil region" evidence="1">
    <location>
        <begin position="258"/>
        <end position="285"/>
    </location>
</feature>
<dbReference type="EMBL" id="AE017308">
    <property type="protein sequence ID" value="AAT27643.1"/>
    <property type="molecule type" value="Genomic_DNA"/>
</dbReference>
<dbReference type="STRING" id="267748.MMOB1570"/>
<evidence type="ECO:0000259" key="2">
    <source>
        <dbReference type="PROSITE" id="PS50097"/>
    </source>
</evidence>
<keyword evidence="4" id="KW-1185">Reference proteome</keyword>
<name>Q6KID3_MYCM1</name>
<evidence type="ECO:0000313" key="4">
    <source>
        <dbReference type="Proteomes" id="UP000009072"/>
    </source>
</evidence>
<sequence>MDEYSKITFNEETMEKKWNLSIENLISKELDLETKMPYFDNLNIDIIQGEIVTLFDKRDFESRNIISNILKNKSKNSTHSFYLNQTINDEIKDGNKEYFLSNFNIDTFEDDSLIGIHKIFENNNNFFFYDLFKKHLKENENIKNITDFFQDIYPIYYKESFLKLESFLLSEKLDLQETYFQNLENFVQKNKKLLNSFKEIDFENKNNRISFKNSYLNFLDDYLNLKISNLEKISLQKKNIFNYIFEKINEFKTKEFQLASKKIKKDELQKQIESLKESKRVLESKEKISELLESLNKKKSNSILNRKKTSKIIWNFIKNFKNSYKIYKKVSFMQDNKEIKFHFYKLALLNKKTFQKFKKMGSRSDLSWLSQKDIVALSRDIREYNKTLWDQLINSTNSNMSNKNVKKHIDYEYLFLFKPYEAIYSLNKKNFKIEVESINKQINEYKLILKSKKNIQPEINEKKLYDATQTLETFVVNEKWEQEIEFKKLADKNEILNKEISFVFNNINVLSFQEKDLLKSFNELYNEIFEVNFKNNDEKTLMQIIKIHEQFEDADNAYKMMQLDFEEIINLSFSRDFNFKGNALEEVVKKDFIYQALLKLEIPYYFSYFKKLNLWKSEKLNIINLIISLLISKKSKFIFVQDRFFSETLMKDKTFILNLRKFVKKENIGFFFRTYSTQNLDLIADKIFVSYYGKIIEKGKTLEVIKTPIHPQTKLLLENGNLKINDESINYLIDLVPGDILKMYNVESTNHSILANVHYFTKWTNKFPDSKTKTFSFVNSPILSEREIEKINTKFELEETKIIDISYLTKLNSLKKSNKNLFLTKTIDFQTNRNIDLLTKTFATKKEERV</sequence>
<dbReference type="KEGG" id="mmo:MMOB1570"/>
<keyword evidence="3" id="KW-0067">ATP-binding</keyword>
<reference evidence="3 4" key="1">
    <citation type="journal article" date="2004" name="Genome Res.">
        <title>The complete genome and proteome of Mycoplasma mobile.</title>
        <authorList>
            <person name="Jaffe J.D."/>
            <person name="Stange-Thomann N."/>
            <person name="Smith C."/>
            <person name="DeCaprio D."/>
            <person name="Fisher S."/>
            <person name="Butler J."/>
            <person name="Calvo S."/>
            <person name="Elkins T."/>
            <person name="FitzGerald M.G."/>
            <person name="Hafez N."/>
            <person name="Kodira C.D."/>
            <person name="Major J."/>
            <person name="Wang S."/>
            <person name="Wilkinson J."/>
            <person name="Nicol R."/>
            <person name="Nusbaum C."/>
            <person name="Birren B."/>
            <person name="Berg H.C."/>
            <person name="Church G.M."/>
        </authorList>
    </citation>
    <scope>NUCLEOTIDE SEQUENCE [LARGE SCALE GENOMIC DNA]</scope>
    <source>
        <strain evidence="4">ATCC 43663 / 163K / NCTC 11711</strain>
    </source>
</reference>
<dbReference type="PROSITE" id="PS50097">
    <property type="entry name" value="BTB"/>
    <property type="match status" value="1"/>
</dbReference>
<evidence type="ECO:0000313" key="3">
    <source>
        <dbReference type="EMBL" id="AAT27643.1"/>
    </source>
</evidence>
<gene>
    <name evidence="3" type="primary">oppF</name>
    <name evidence="3" type="ordered locus">MMOB1570</name>
</gene>
<keyword evidence="3" id="KW-0547">Nucleotide-binding</keyword>
<keyword evidence="1" id="KW-0175">Coiled coil</keyword>
<organism evidence="3 4">
    <name type="scientific">Mycoplasma mobile (strain ATCC 43663 / 163K / NCTC 11711)</name>
    <name type="common">Mesomycoplasma mobile</name>
    <dbReference type="NCBI Taxonomy" id="267748"/>
    <lineage>
        <taxon>Bacteria</taxon>
        <taxon>Bacillati</taxon>
        <taxon>Mycoplasmatota</taxon>
        <taxon>Mycoplasmoidales</taxon>
        <taxon>Metamycoplasmataceae</taxon>
        <taxon>Mesomycoplasma</taxon>
    </lineage>
</organism>
<accession>Q6KID3</accession>
<dbReference type="HOGENOM" id="CLU_335493_0_0_14"/>